<dbReference type="InterPro" id="IPR049472">
    <property type="entry name" value="MRNIP_N"/>
</dbReference>
<comment type="caution">
    <text evidence="2">The sequence shown here is derived from an EMBL/GenBank/DDBJ whole genome shotgun (WGS) entry which is preliminary data.</text>
</comment>
<dbReference type="GO" id="GO:0003682">
    <property type="term" value="F:chromatin binding"/>
    <property type="evidence" value="ECO:0007669"/>
    <property type="project" value="TreeGrafter"/>
</dbReference>
<dbReference type="InterPro" id="IPR032739">
    <property type="entry name" value="MRNIP"/>
</dbReference>
<dbReference type="GO" id="GO:0007095">
    <property type="term" value="P:mitotic G2 DNA damage checkpoint signaling"/>
    <property type="evidence" value="ECO:0007669"/>
    <property type="project" value="TreeGrafter"/>
</dbReference>
<dbReference type="OrthoDB" id="5960226at2759"/>
<dbReference type="PANTHER" id="PTHR15863">
    <property type="entry name" value="MRN COMPLEX-INTERACTING PROTEIN"/>
    <property type="match status" value="1"/>
</dbReference>
<dbReference type="PANTHER" id="PTHR15863:SF2">
    <property type="entry name" value="MRN COMPLEX-INTERACTING PROTEIN"/>
    <property type="match status" value="1"/>
</dbReference>
<evidence type="ECO:0000313" key="2">
    <source>
        <dbReference type="EMBL" id="KAI0493832.1"/>
    </source>
</evidence>
<protein>
    <recommendedName>
        <fullName evidence="1">MRN complex-interacting protein N-terminal domain-containing protein</fullName>
    </recommendedName>
</protein>
<name>A0A8T3ADH2_DENNO</name>
<proteinExistence type="predicted"/>
<evidence type="ECO:0000313" key="3">
    <source>
        <dbReference type="Proteomes" id="UP000829196"/>
    </source>
</evidence>
<sequence>MPILFIAVQCVQCSTMQVKQQKKSNNKWVCAVCNQRQSVLKIHARGFLARDIRKFVQECNLSRIKQESSGCDSFSPKSPISDGFLTASEIGSALSFGVEPACLPKRRTDWSEYLDPVEDDNYVEDGEDHDPGILQDGKEQCVAIGNRSKSRWSEYLYKEEECDKPFEEASISQLRFGDSSRVEEEVHQDFM</sequence>
<dbReference type="AlphaFoldDB" id="A0A8T3ADH2"/>
<keyword evidence="3" id="KW-1185">Reference proteome</keyword>
<dbReference type="GO" id="GO:0005634">
    <property type="term" value="C:nucleus"/>
    <property type="evidence" value="ECO:0007669"/>
    <property type="project" value="TreeGrafter"/>
</dbReference>
<dbReference type="Proteomes" id="UP000829196">
    <property type="component" value="Unassembled WGS sequence"/>
</dbReference>
<gene>
    <name evidence="2" type="ORF">KFK09_023957</name>
</gene>
<dbReference type="Pfam" id="PF15749">
    <property type="entry name" value="MRNIP"/>
    <property type="match status" value="1"/>
</dbReference>
<organism evidence="2 3">
    <name type="scientific">Dendrobium nobile</name>
    <name type="common">Orchid</name>
    <dbReference type="NCBI Taxonomy" id="94219"/>
    <lineage>
        <taxon>Eukaryota</taxon>
        <taxon>Viridiplantae</taxon>
        <taxon>Streptophyta</taxon>
        <taxon>Embryophyta</taxon>
        <taxon>Tracheophyta</taxon>
        <taxon>Spermatophyta</taxon>
        <taxon>Magnoliopsida</taxon>
        <taxon>Liliopsida</taxon>
        <taxon>Asparagales</taxon>
        <taxon>Orchidaceae</taxon>
        <taxon>Epidendroideae</taxon>
        <taxon>Malaxideae</taxon>
        <taxon>Dendrobiinae</taxon>
        <taxon>Dendrobium</taxon>
    </lineage>
</organism>
<evidence type="ECO:0000259" key="1">
    <source>
        <dbReference type="Pfam" id="PF15749"/>
    </source>
</evidence>
<reference evidence="2" key="1">
    <citation type="journal article" date="2022" name="Front. Genet.">
        <title>Chromosome-Scale Assembly of the Dendrobium nobile Genome Provides Insights Into the Molecular Mechanism of the Biosynthesis of the Medicinal Active Ingredient of Dendrobium.</title>
        <authorList>
            <person name="Xu Q."/>
            <person name="Niu S.-C."/>
            <person name="Li K.-L."/>
            <person name="Zheng P.-J."/>
            <person name="Zhang X.-J."/>
            <person name="Jia Y."/>
            <person name="Liu Y."/>
            <person name="Niu Y.-X."/>
            <person name="Yu L.-H."/>
            <person name="Chen D.-F."/>
            <person name="Zhang G.-Q."/>
        </authorList>
    </citation>
    <scope>NUCLEOTIDE SEQUENCE</scope>
    <source>
        <tissue evidence="2">Leaf</tissue>
    </source>
</reference>
<feature type="domain" description="MRN complex-interacting protein N-terminal" evidence="1">
    <location>
        <begin position="8"/>
        <end position="69"/>
    </location>
</feature>
<dbReference type="EMBL" id="JAGYWB010000017">
    <property type="protein sequence ID" value="KAI0493832.1"/>
    <property type="molecule type" value="Genomic_DNA"/>
</dbReference>
<accession>A0A8T3ADH2</accession>